<keyword evidence="2" id="KW-0464">Manganese</keyword>
<feature type="domain" description="Peptidase M20 dimerisation" evidence="3">
    <location>
        <begin position="194"/>
        <end position="287"/>
    </location>
</feature>
<dbReference type="GO" id="GO:0050118">
    <property type="term" value="F:N-acetyldiaminopimelate deacetylase activity"/>
    <property type="evidence" value="ECO:0007669"/>
    <property type="project" value="UniProtKB-ARBA"/>
</dbReference>
<evidence type="ECO:0000256" key="2">
    <source>
        <dbReference type="PIRSR" id="PIRSR005962-1"/>
    </source>
</evidence>
<dbReference type="OrthoDB" id="9777385at2"/>
<dbReference type="GO" id="GO:0046872">
    <property type="term" value="F:metal ion binding"/>
    <property type="evidence" value="ECO:0007669"/>
    <property type="project" value="UniProtKB-KW"/>
</dbReference>
<feature type="binding site" evidence="2">
    <location>
        <position position="108"/>
    </location>
    <ligand>
        <name>Mn(2+)</name>
        <dbReference type="ChEBI" id="CHEBI:29035"/>
        <label>2</label>
    </ligand>
</feature>
<dbReference type="InterPro" id="IPR036264">
    <property type="entry name" value="Bact_exopeptidase_dim_dom"/>
</dbReference>
<organism evidence="4 5">
    <name type="scientific">Pontibacter korlensis</name>
    <dbReference type="NCBI Taxonomy" id="400092"/>
    <lineage>
        <taxon>Bacteria</taxon>
        <taxon>Pseudomonadati</taxon>
        <taxon>Bacteroidota</taxon>
        <taxon>Cytophagia</taxon>
        <taxon>Cytophagales</taxon>
        <taxon>Hymenobacteraceae</taxon>
        <taxon>Pontibacter</taxon>
    </lineage>
</organism>
<dbReference type="InterPro" id="IPR002933">
    <property type="entry name" value="Peptidase_M20"/>
</dbReference>
<evidence type="ECO:0000313" key="5">
    <source>
        <dbReference type="Proteomes" id="UP000033109"/>
    </source>
</evidence>
<keyword evidence="5" id="KW-1185">Reference proteome</keyword>
<evidence type="ECO:0000256" key="1">
    <source>
        <dbReference type="ARBA" id="ARBA00022801"/>
    </source>
</evidence>
<dbReference type="InterPro" id="IPR017439">
    <property type="entry name" value="Amidohydrolase"/>
</dbReference>
<proteinExistence type="predicted"/>
<dbReference type="SUPFAM" id="SSF53187">
    <property type="entry name" value="Zn-dependent exopeptidases"/>
    <property type="match status" value="1"/>
</dbReference>
<dbReference type="Proteomes" id="UP000033109">
    <property type="component" value="Chromosome"/>
</dbReference>
<dbReference type="AlphaFoldDB" id="A0A0E3UW91"/>
<dbReference type="GO" id="GO:0019877">
    <property type="term" value="P:diaminopimelate biosynthetic process"/>
    <property type="evidence" value="ECO:0007669"/>
    <property type="project" value="UniProtKB-ARBA"/>
</dbReference>
<dbReference type="EMBL" id="CP009621">
    <property type="protein sequence ID" value="AKD03192.1"/>
    <property type="molecule type" value="Genomic_DNA"/>
</dbReference>
<dbReference type="PANTHER" id="PTHR11014:SF63">
    <property type="entry name" value="METALLOPEPTIDASE, PUTATIVE (AFU_ORTHOLOGUE AFUA_6G09600)-RELATED"/>
    <property type="match status" value="1"/>
</dbReference>
<dbReference type="InterPro" id="IPR011650">
    <property type="entry name" value="Peptidase_M20_dimer"/>
</dbReference>
<evidence type="ECO:0000259" key="3">
    <source>
        <dbReference type="Pfam" id="PF07687"/>
    </source>
</evidence>
<dbReference type="PANTHER" id="PTHR11014">
    <property type="entry name" value="PEPTIDASE M20 FAMILY MEMBER"/>
    <property type="match status" value="1"/>
</dbReference>
<gene>
    <name evidence="4" type="ORF">PKOR_08700</name>
</gene>
<dbReference type="Pfam" id="PF07687">
    <property type="entry name" value="M20_dimer"/>
    <property type="match status" value="1"/>
</dbReference>
<feature type="binding site" evidence="2">
    <location>
        <position position="368"/>
    </location>
    <ligand>
        <name>Mn(2+)</name>
        <dbReference type="ChEBI" id="CHEBI:29035"/>
        <label>2</label>
    </ligand>
</feature>
<feature type="binding site" evidence="2">
    <location>
        <position position="142"/>
    </location>
    <ligand>
        <name>Mn(2+)</name>
        <dbReference type="ChEBI" id="CHEBI:29035"/>
        <label>2</label>
    </ligand>
</feature>
<keyword evidence="1 4" id="KW-0378">Hydrolase</keyword>
<sequence>MSISTDKVKELAKAYAPETVQVRRHIHANPELSFEEHNTSAYVKQVLQGYGIEAESMANTGLVALIKGRNPEKKTIALRADMDALPIVEANEVEYKSKNEGVMHACGHDVHTASVLGTARILQELRDEFEGTIKLVFQPGEEKFPGGASIMIKEGVLQNPAPESIIGQHVFPLLPAGKVGFRSGMYMASADEIYITVKGKGGHAAIPEMNIDPVLITSHLIVALQQIVSRHASPKVPTVLSFGKVEAKGATNVIPNEVRLEGTFRTMNEEWRREAHQKIKKLAESLCESMGGSCDIDIKNGYPFLQNDPTVTGTARAAAEVYLGEDNVVDLDLWMGAEDFSYYTQQVPACFYRLGTRNEERGITSGVHTPTFDVDEAAVETGIGLMAWIALQELNA</sequence>
<reference evidence="4 5" key="1">
    <citation type="journal article" date="2015" name="Sci. Rep.">
        <title>Unraveling adaptation of Pontibacter korlensis to radiation and infertility in desert through complete genome and comparative transcriptomic analysis.</title>
        <authorList>
            <person name="Dai J."/>
            <person name="Dai W."/>
            <person name="Qiu C."/>
            <person name="Yang Z."/>
            <person name="Zhang Y."/>
            <person name="Zhou M."/>
            <person name="Zhang L."/>
            <person name="Fang C."/>
            <person name="Gao Q."/>
            <person name="Yang Q."/>
            <person name="Li X."/>
            <person name="Wang Z."/>
            <person name="Wang Z."/>
            <person name="Jia Z."/>
            <person name="Chen X."/>
        </authorList>
    </citation>
    <scope>NUCLEOTIDE SEQUENCE [LARGE SCALE GENOMIC DNA]</scope>
    <source>
        <strain evidence="4 5">X14-1T</strain>
    </source>
</reference>
<feature type="binding site" evidence="2">
    <location>
        <position position="169"/>
    </location>
    <ligand>
        <name>Mn(2+)</name>
        <dbReference type="ChEBI" id="CHEBI:29035"/>
        <label>2</label>
    </ligand>
</feature>
<dbReference type="Gene3D" id="3.30.70.360">
    <property type="match status" value="1"/>
</dbReference>
<name>A0A0E3UW91_9BACT</name>
<dbReference type="FunFam" id="3.30.70.360:FF:000001">
    <property type="entry name" value="N-acetyldiaminopimelate deacetylase"/>
    <property type="match status" value="1"/>
</dbReference>
<dbReference type="HOGENOM" id="CLU_023257_0_1_10"/>
<dbReference type="Pfam" id="PF01546">
    <property type="entry name" value="Peptidase_M20"/>
    <property type="match status" value="1"/>
</dbReference>
<dbReference type="PATRIC" id="fig|400092.3.peg.1911"/>
<feature type="binding site" evidence="2">
    <location>
        <position position="106"/>
    </location>
    <ligand>
        <name>Mn(2+)</name>
        <dbReference type="ChEBI" id="CHEBI:29035"/>
        <label>2</label>
    </ligand>
</feature>
<keyword evidence="2" id="KW-0479">Metal-binding</keyword>
<dbReference type="PIRSF" id="PIRSF005962">
    <property type="entry name" value="Pept_M20D_amidohydro"/>
    <property type="match status" value="1"/>
</dbReference>
<dbReference type="NCBIfam" id="TIGR01891">
    <property type="entry name" value="amidohydrolases"/>
    <property type="match status" value="1"/>
</dbReference>
<accession>A0A0E3UW91</accession>
<dbReference type="RefSeq" id="WP_046310212.1">
    <property type="nucleotide sequence ID" value="NZ_CBCSCY010000004.1"/>
</dbReference>
<dbReference type="Gene3D" id="3.40.630.10">
    <property type="entry name" value="Zn peptidases"/>
    <property type="match status" value="1"/>
</dbReference>
<dbReference type="KEGG" id="pko:PKOR_08700"/>
<dbReference type="SUPFAM" id="SSF55031">
    <property type="entry name" value="Bacterial exopeptidase dimerisation domain"/>
    <property type="match status" value="1"/>
</dbReference>
<comment type="cofactor">
    <cofactor evidence="2">
        <name>Mn(2+)</name>
        <dbReference type="ChEBI" id="CHEBI:29035"/>
    </cofactor>
    <text evidence="2">The Mn(2+) ion enhances activity.</text>
</comment>
<dbReference type="STRING" id="400092.PKOR_08700"/>
<protein>
    <submittedName>
        <fullName evidence="4">N-acyl-L-amino acid amidohydrolase</fullName>
    </submittedName>
</protein>
<dbReference type="CDD" id="cd03886">
    <property type="entry name" value="M20_Acy1"/>
    <property type="match status" value="1"/>
</dbReference>
<evidence type="ECO:0000313" key="4">
    <source>
        <dbReference type="EMBL" id="AKD03192.1"/>
    </source>
</evidence>